<reference evidence="1" key="2">
    <citation type="submission" date="2025-08" db="UniProtKB">
        <authorList>
            <consortium name="Ensembl"/>
        </authorList>
    </citation>
    <scope>IDENTIFICATION</scope>
</reference>
<reference evidence="1" key="1">
    <citation type="submission" date="2021-03" db="EMBL/GenBank/DDBJ databases">
        <authorList>
            <consortium name="Wellcome Sanger Institute Data Sharing"/>
        </authorList>
    </citation>
    <scope>NUCLEOTIDE SEQUENCE [LARGE SCALE GENOMIC DNA]</scope>
</reference>
<reference evidence="1" key="3">
    <citation type="submission" date="2025-09" db="UniProtKB">
        <authorList>
            <consortium name="Ensembl"/>
        </authorList>
    </citation>
    <scope>IDENTIFICATION</scope>
</reference>
<proteinExistence type="predicted"/>
<keyword evidence="2" id="KW-1185">Reference proteome</keyword>
<name>A0A663DJJ8_AQUCH</name>
<evidence type="ECO:0000313" key="1">
    <source>
        <dbReference type="Ensembl" id="ENSACCP00020000032.1"/>
    </source>
</evidence>
<evidence type="ECO:0000313" key="2">
    <source>
        <dbReference type="Proteomes" id="UP000472275"/>
    </source>
</evidence>
<sequence length="51" mass="5779">MMTGRTVNSKNHLQFLMNMISPHYHPFVCLQHKSLGREGLSELSLAQPKLG</sequence>
<dbReference type="AlphaFoldDB" id="A0A663DJJ8"/>
<dbReference type="Ensembl" id="ENSACCT00020000032.1">
    <property type="protein sequence ID" value="ENSACCP00020000032.1"/>
    <property type="gene ID" value="ENSACCG00020000023.1"/>
</dbReference>
<dbReference type="Proteomes" id="UP000472275">
    <property type="component" value="Chromosome 1"/>
</dbReference>
<organism evidence="1 2">
    <name type="scientific">Aquila chrysaetos chrysaetos</name>
    <dbReference type="NCBI Taxonomy" id="223781"/>
    <lineage>
        <taxon>Eukaryota</taxon>
        <taxon>Metazoa</taxon>
        <taxon>Chordata</taxon>
        <taxon>Craniata</taxon>
        <taxon>Vertebrata</taxon>
        <taxon>Euteleostomi</taxon>
        <taxon>Archelosauria</taxon>
        <taxon>Archosauria</taxon>
        <taxon>Dinosauria</taxon>
        <taxon>Saurischia</taxon>
        <taxon>Theropoda</taxon>
        <taxon>Coelurosauria</taxon>
        <taxon>Aves</taxon>
        <taxon>Neognathae</taxon>
        <taxon>Neoaves</taxon>
        <taxon>Telluraves</taxon>
        <taxon>Accipitrimorphae</taxon>
        <taxon>Accipitriformes</taxon>
        <taxon>Accipitridae</taxon>
        <taxon>Accipitrinae</taxon>
        <taxon>Aquila</taxon>
    </lineage>
</organism>
<protein>
    <submittedName>
        <fullName evidence="1">Uncharacterized protein</fullName>
    </submittedName>
</protein>
<accession>A0A663DJJ8</accession>
<dbReference type="InParanoid" id="A0A663DJJ8"/>